<feature type="compositionally biased region" description="Pro residues" evidence="7">
    <location>
        <begin position="1"/>
        <end position="11"/>
    </location>
</feature>
<feature type="domain" description="Phosphatidic acid phosphatase type 2/haloperoxidase" evidence="9">
    <location>
        <begin position="108"/>
        <end position="231"/>
    </location>
</feature>
<keyword evidence="5 8" id="KW-1133">Transmembrane helix</keyword>
<evidence type="ECO:0000256" key="8">
    <source>
        <dbReference type="SAM" id="Phobius"/>
    </source>
</evidence>
<dbReference type="SMART" id="SM00014">
    <property type="entry name" value="acidPPc"/>
    <property type="match status" value="1"/>
</dbReference>
<evidence type="ECO:0000256" key="4">
    <source>
        <dbReference type="ARBA" id="ARBA00022801"/>
    </source>
</evidence>
<accession>A0ABW4PV49</accession>
<feature type="transmembrane region" description="Helical" evidence="8">
    <location>
        <begin position="30"/>
        <end position="48"/>
    </location>
</feature>
<dbReference type="InterPro" id="IPR036938">
    <property type="entry name" value="PAP2/HPO_sf"/>
</dbReference>
<reference evidence="11" key="1">
    <citation type="journal article" date="2019" name="Int. J. Syst. Evol. Microbiol.">
        <title>The Global Catalogue of Microorganisms (GCM) 10K type strain sequencing project: providing services to taxonomists for standard genome sequencing and annotation.</title>
        <authorList>
            <consortium name="The Broad Institute Genomics Platform"/>
            <consortium name="The Broad Institute Genome Sequencing Center for Infectious Disease"/>
            <person name="Wu L."/>
            <person name="Ma J."/>
        </authorList>
    </citation>
    <scope>NUCLEOTIDE SEQUENCE [LARGE SCALE GENOMIC DNA]</scope>
    <source>
        <strain evidence="11">JCM 11650</strain>
    </source>
</reference>
<sequence>MRLPPSTPDRPAPTTAVPAPPRLRADLPRAVGLVVLVALAVLAGDLLTSTGALDGVDRRVQQALAVSAGGAGARLALLVDLVLGPRTAPLLVVVLGVAVGMGRRSGQEGLRTVLLAAVPWALSKLVKLLVARPRPGITDPTDLVDPSTVHQLLVPMPTSSSFPSGHTAIAAALGCALVLSLRPGRGRWVAIAGAVLLALVAAWSRVALGVHHGTDVVASLVLVPLLAVLCAGLLEGRLPRRPVGT</sequence>
<evidence type="ECO:0000313" key="10">
    <source>
        <dbReference type="EMBL" id="MFD1834687.1"/>
    </source>
</evidence>
<dbReference type="CDD" id="cd01610">
    <property type="entry name" value="PAP2_like"/>
    <property type="match status" value="1"/>
</dbReference>
<dbReference type="SUPFAM" id="SSF48317">
    <property type="entry name" value="Acid phosphatase/Vanadium-dependent haloperoxidase"/>
    <property type="match status" value="1"/>
</dbReference>
<evidence type="ECO:0000256" key="5">
    <source>
        <dbReference type="ARBA" id="ARBA00022989"/>
    </source>
</evidence>
<dbReference type="Gene3D" id="1.20.144.10">
    <property type="entry name" value="Phosphatidic acid phosphatase type 2/haloperoxidase"/>
    <property type="match status" value="1"/>
</dbReference>
<evidence type="ECO:0000259" key="9">
    <source>
        <dbReference type="SMART" id="SM00014"/>
    </source>
</evidence>
<feature type="transmembrane region" description="Helical" evidence="8">
    <location>
        <begin position="188"/>
        <end position="210"/>
    </location>
</feature>
<evidence type="ECO:0000313" key="11">
    <source>
        <dbReference type="Proteomes" id="UP001597280"/>
    </source>
</evidence>
<evidence type="ECO:0000256" key="6">
    <source>
        <dbReference type="ARBA" id="ARBA00023136"/>
    </source>
</evidence>
<feature type="region of interest" description="Disordered" evidence="7">
    <location>
        <begin position="1"/>
        <end position="21"/>
    </location>
</feature>
<gene>
    <name evidence="10" type="ORF">ACFSDA_06305</name>
</gene>
<organism evidence="10 11">
    <name type="scientific">Brachybacterium rhamnosum</name>
    <dbReference type="NCBI Taxonomy" id="173361"/>
    <lineage>
        <taxon>Bacteria</taxon>
        <taxon>Bacillati</taxon>
        <taxon>Actinomycetota</taxon>
        <taxon>Actinomycetes</taxon>
        <taxon>Micrococcales</taxon>
        <taxon>Dermabacteraceae</taxon>
        <taxon>Brachybacterium</taxon>
    </lineage>
</organism>
<keyword evidence="3 8" id="KW-0812">Transmembrane</keyword>
<feature type="transmembrane region" description="Helical" evidence="8">
    <location>
        <begin position="216"/>
        <end position="234"/>
    </location>
</feature>
<keyword evidence="6 8" id="KW-0472">Membrane</keyword>
<evidence type="ECO:0000256" key="7">
    <source>
        <dbReference type="SAM" id="MobiDB-lite"/>
    </source>
</evidence>
<comment type="subcellular location">
    <subcellularLocation>
        <location evidence="1">Cell membrane</location>
        <topology evidence="1">Multi-pass membrane protein</topology>
    </subcellularLocation>
</comment>
<dbReference type="PANTHER" id="PTHR14969:SF62">
    <property type="entry name" value="DECAPRENYLPHOSPHORYL-5-PHOSPHORIBOSE PHOSPHATASE RV3807C-RELATED"/>
    <property type="match status" value="1"/>
</dbReference>
<keyword evidence="11" id="KW-1185">Reference proteome</keyword>
<dbReference type="PANTHER" id="PTHR14969">
    <property type="entry name" value="SPHINGOSINE-1-PHOSPHATE PHOSPHOHYDROLASE"/>
    <property type="match status" value="1"/>
</dbReference>
<feature type="transmembrane region" description="Helical" evidence="8">
    <location>
        <begin position="162"/>
        <end position="181"/>
    </location>
</feature>
<keyword evidence="4" id="KW-0378">Hydrolase</keyword>
<dbReference type="Pfam" id="PF01569">
    <property type="entry name" value="PAP2"/>
    <property type="match status" value="1"/>
</dbReference>
<evidence type="ECO:0000256" key="2">
    <source>
        <dbReference type="ARBA" id="ARBA00022475"/>
    </source>
</evidence>
<dbReference type="RefSeq" id="WP_343903930.1">
    <property type="nucleotide sequence ID" value="NZ_BAAAIS010000002.1"/>
</dbReference>
<dbReference type="EMBL" id="JBHUFL010000002">
    <property type="protein sequence ID" value="MFD1834687.1"/>
    <property type="molecule type" value="Genomic_DNA"/>
</dbReference>
<dbReference type="Proteomes" id="UP001597280">
    <property type="component" value="Unassembled WGS sequence"/>
</dbReference>
<evidence type="ECO:0000256" key="1">
    <source>
        <dbReference type="ARBA" id="ARBA00004651"/>
    </source>
</evidence>
<protein>
    <submittedName>
        <fullName evidence="10">Phosphatase PAP2 family protein</fullName>
    </submittedName>
</protein>
<name>A0ABW4PV49_9MICO</name>
<evidence type="ECO:0000256" key="3">
    <source>
        <dbReference type="ARBA" id="ARBA00022692"/>
    </source>
</evidence>
<comment type="caution">
    <text evidence="10">The sequence shown here is derived from an EMBL/GenBank/DDBJ whole genome shotgun (WGS) entry which is preliminary data.</text>
</comment>
<keyword evidence="2" id="KW-1003">Cell membrane</keyword>
<proteinExistence type="predicted"/>
<dbReference type="InterPro" id="IPR000326">
    <property type="entry name" value="PAP2/HPO"/>
</dbReference>